<dbReference type="Pfam" id="PF05100">
    <property type="entry name" value="Phage_tail_L"/>
    <property type="match status" value="1"/>
</dbReference>
<dbReference type="InterPro" id="IPR006487">
    <property type="entry name" value="Phage_lambda_L"/>
</dbReference>
<dbReference type="AlphaFoldDB" id="A0A6M3JWN7"/>
<sequence length="202" mass="21908">MARTLPSYAITEKNKLAQAGAFLNIVQIDITGESPIRLAQNTEDVSWGGETYSAWPIQIGEVQENLTGRTGTTTLKLSNVTRALEPYLQDHAGCVGAVVTITVVHSDHLAEATPVLSDVFTILDAQSDENWVAFTIGGSEPFSRRFPRDRYISTVCRHVFKGPLCLYAGVDTTCDHSIVDCRSKNNQVQYGGSPGIAEGVYG</sequence>
<gene>
    <name evidence="1" type="ORF">MM415A02041_0002</name>
</gene>
<protein>
    <submittedName>
        <fullName evidence="1">Putative tail protein</fullName>
    </submittedName>
</protein>
<evidence type="ECO:0000313" key="1">
    <source>
        <dbReference type="EMBL" id="QJA74344.1"/>
    </source>
</evidence>
<reference evidence="1" key="1">
    <citation type="submission" date="2020-03" db="EMBL/GenBank/DDBJ databases">
        <title>The deep terrestrial virosphere.</title>
        <authorList>
            <person name="Holmfeldt K."/>
            <person name="Nilsson E."/>
            <person name="Simone D."/>
            <person name="Lopez-Fernandez M."/>
            <person name="Wu X."/>
            <person name="de Brujin I."/>
            <person name="Lundin D."/>
            <person name="Andersson A."/>
            <person name="Bertilsson S."/>
            <person name="Dopson M."/>
        </authorList>
    </citation>
    <scope>NUCLEOTIDE SEQUENCE</scope>
    <source>
        <strain evidence="1">MM415A02041</strain>
    </source>
</reference>
<dbReference type="EMBL" id="MT142092">
    <property type="protein sequence ID" value="QJA74344.1"/>
    <property type="molecule type" value="Genomic_DNA"/>
</dbReference>
<dbReference type="GO" id="GO:0051536">
    <property type="term" value="F:iron-sulfur cluster binding"/>
    <property type="evidence" value="ECO:0007669"/>
    <property type="project" value="InterPro"/>
</dbReference>
<accession>A0A6M3JWN7</accession>
<name>A0A6M3JWN7_9ZZZZ</name>
<dbReference type="GO" id="GO:0030430">
    <property type="term" value="C:host cell cytoplasm"/>
    <property type="evidence" value="ECO:0007669"/>
    <property type="project" value="InterPro"/>
</dbReference>
<organism evidence="1">
    <name type="scientific">viral metagenome</name>
    <dbReference type="NCBI Taxonomy" id="1070528"/>
    <lineage>
        <taxon>unclassified sequences</taxon>
        <taxon>metagenomes</taxon>
        <taxon>organismal metagenomes</taxon>
    </lineage>
</organism>
<proteinExistence type="predicted"/>
<dbReference type="GO" id="GO:0046718">
    <property type="term" value="P:symbiont entry into host cell"/>
    <property type="evidence" value="ECO:0007669"/>
    <property type="project" value="InterPro"/>
</dbReference>